<reference evidence="1" key="2">
    <citation type="journal article" date="2015" name="Fish Shellfish Immunol.">
        <title>Early steps in the European eel (Anguilla anguilla)-Vibrio vulnificus interaction in the gills: Role of the RtxA13 toxin.</title>
        <authorList>
            <person name="Callol A."/>
            <person name="Pajuelo D."/>
            <person name="Ebbesson L."/>
            <person name="Teles M."/>
            <person name="MacKenzie S."/>
            <person name="Amaro C."/>
        </authorList>
    </citation>
    <scope>NUCLEOTIDE SEQUENCE</scope>
</reference>
<evidence type="ECO:0000313" key="1">
    <source>
        <dbReference type="EMBL" id="JAH41082.1"/>
    </source>
</evidence>
<proteinExistence type="predicted"/>
<organism evidence="1">
    <name type="scientific">Anguilla anguilla</name>
    <name type="common">European freshwater eel</name>
    <name type="synonym">Muraena anguilla</name>
    <dbReference type="NCBI Taxonomy" id="7936"/>
    <lineage>
        <taxon>Eukaryota</taxon>
        <taxon>Metazoa</taxon>
        <taxon>Chordata</taxon>
        <taxon>Craniata</taxon>
        <taxon>Vertebrata</taxon>
        <taxon>Euteleostomi</taxon>
        <taxon>Actinopterygii</taxon>
        <taxon>Neopterygii</taxon>
        <taxon>Teleostei</taxon>
        <taxon>Anguilliformes</taxon>
        <taxon>Anguillidae</taxon>
        <taxon>Anguilla</taxon>
    </lineage>
</organism>
<name>A0A0E9SIL3_ANGAN</name>
<protein>
    <submittedName>
        <fullName evidence="1">Uncharacterized protein</fullName>
    </submittedName>
</protein>
<reference evidence="1" key="1">
    <citation type="submission" date="2014-11" db="EMBL/GenBank/DDBJ databases">
        <authorList>
            <person name="Amaro Gonzalez C."/>
        </authorList>
    </citation>
    <scope>NUCLEOTIDE SEQUENCE</scope>
</reference>
<accession>A0A0E9SIL3</accession>
<dbReference type="AlphaFoldDB" id="A0A0E9SIL3"/>
<dbReference type="EMBL" id="GBXM01067495">
    <property type="protein sequence ID" value="JAH41082.1"/>
    <property type="molecule type" value="Transcribed_RNA"/>
</dbReference>
<sequence>MTRDMIELQHQTDSTSATPKCLMKIQM</sequence>